<evidence type="ECO:0000256" key="1">
    <source>
        <dbReference type="ARBA" id="ARBA00022723"/>
    </source>
</evidence>
<dbReference type="InterPro" id="IPR029052">
    <property type="entry name" value="Metallo-depent_PP-like"/>
</dbReference>
<dbReference type="SUPFAM" id="SSF56300">
    <property type="entry name" value="Metallo-dependent phosphatases"/>
    <property type="match status" value="1"/>
</dbReference>
<organism evidence="4 5">
    <name type="scientific">Longimicrobium terrae</name>
    <dbReference type="NCBI Taxonomy" id="1639882"/>
    <lineage>
        <taxon>Bacteria</taxon>
        <taxon>Pseudomonadati</taxon>
        <taxon>Gemmatimonadota</taxon>
        <taxon>Longimicrobiia</taxon>
        <taxon>Longimicrobiales</taxon>
        <taxon>Longimicrobiaceae</taxon>
        <taxon>Longimicrobium</taxon>
    </lineage>
</organism>
<dbReference type="Proteomes" id="UP000582837">
    <property type="component" value="Unassembled WGS sequence"/>
</dbReference>
<feature type="domain" description="Calcineurin-like phosphoesterase" evidence="3">
    <location>
        <begin position="49"/>
        <end position="213"/>
    </location>
</feature>
<sequence length="288" mass="31541">MNQNDTARWIRLGAAAGAIGAYPFLEALWLQVTRPRIHIRGLHPDLEGLRIALLTDLHAGGGTPLWLVRRACRLAMREEPHLIALTGDFADDAVESFDPVLDALAGLRAPLGVWAVPGNHDHTVGIDRWREEVGRRPWLGDLTNRSVTRRVGRARLCIAGVDDYSYGTPSLDALPSPAERDFTLLLAHDPDQAEKARRVADAVSLVVSGHTHGGQVRLPFSGAVLNPAEFDDLYEQGVRRRPWTQVYTSRGVGTGHLPVRLFCRPEVAVLQLTGAPRPARRGAGAVNR</sequence>
<dbReference type="GO" id="GO:0016020">
    <property type="term" value="C:membrane"/>
    <property type="evidence" value="ECO:0007669"/>
    <property type="project" value="GOC"/>
</dbReference>
<protein>
    <recommendedName>
        <fullName evidence="3">Calcineurin-like phosphoesterase domain-containing protein</fullName>
    </recommendedName>
</protein>
<dbReference type="InterPro" id="IPR004843">
    <property type="entry name" value="Calcineurin-like_PHP"/>
</dbReference>
<keyword evidence="1" id="KW-0479">Metal-binding</keyword>
<dbReference type="CDD" id="cd07385">
    <property type="entry name" value="MPP_YkuE_C"/>
    <property type="match status" value="1"/>
</dbReference>
<dbReference type="GO" id="GO:0008758">
    <property type="term" value="F:UDP-2,3-diacylglucosamine hydrolase activity"/>
    <property type="evidence" value="ECO:0007669"/>
    <property type="project" value="TreeGrafter"/>
</dbReference>
<evidence type="ECO:0000313" key="5">
    <source>
        <dbReference type="Proteomes" id="UP000582837"/>
    </source>
</evidence>
<keyword evidence="5" id="KW-1185">Reference proteome</keyword>
<dbReference type="PANTHER" id="PTHR31302">
    <property type="entry name" value="TRANSMEMBRANE PROTEIN WITH METALLOPHOSPHOESTERASE DOMAIN-RELATED"/>
    <property type="match status" value="1"/>
</dbReference>
<dbReference type="EMBL" id="JACHIA010000001">
    <property type="protein sequence ID" value="MBB6069010.1"/>
    <property type="molecule type" value="Genomic_DNA"/>
</dbReference>
<name>A0A841GPU5_9BACT</name>
<dbReference type="Gene3D" id="3.60.21.10">
    <property type="match status" value="1"/>
</dbReference>
<gene>
    <name evidence="4" type="ORF">HNQ61_000621</name>
</gene>
<reference evidence="4 5" key="1">
    <citation type="submission" date="2020-08" db="EMBL/GenBank/DDBJ databases">
        <title>Genomic Encyclopedia of Type Strains, Phase IV (KMG-IV): sequencing the most valuable type-strain genomes for metagenomic binning, comparative biology and taxonomic classification.</title>
        <authorList>
            <person name="Goeker M."/>
        </authorList>
    </citation>
    <scope>NUCLEOTIDE SEQUENCE [LARGE SCALE GENOMIC DNA]</scope>
    <source>
        <strain evidence="4 5">DSM 29007</strain>
    </source>
</reference>
<dbReference type="RefSeq" id="WP_170031670.1">
    <property type="nucleotide sequence ID" value="NZ_JABDTL010000001.1"/>
</dbReference>
<dbReference type="Pfam" id="PF00149">
    <property type="entry name" value="Metallophos"/>
    <property type="match status" value="1"/>
</dbReference>
<dbReference type="AlphaFoldDB" id="A0A841GPU5"/>
<evidence type="ECO:0000313" key="4">
    <source>
        <dbReference type="EMBL" id="MBB6069010.1"/>
    </source>
</evidence>
<comment type="caution">
    <text evidence="4">The sequence shown here is derived from an EMBL/GenBank/DDBJ whole genome shotgun (WGS) entry which is preliminary data.</text>
</comment>
<evidence type="ECO:0000256" key="2">
    <source>
        <dbReference type="ARBA" id="ARBA00022801"/>
    </source>
</evidence>
<dbReference type="GO" id="GO:0009245">
    <property type="term" value="P:lipid A biosynthetic process"/>
    <property type="evidence" value="ECO:0007669"/>
    <property type="project" value="TreeGrafter"/>
</dbReference>
<evidence type="ECO:0000259" key="3">
    <source>
        <dbReference type="Pfam" id="PF00149"/>
    </source>
</evidence>
<keyword evidence="2" id="KW-0378">Hydrolase</keyword>
<dbReference type="InterPro" id="IPR051158">
    <property type="entry name" value="Metallophosphoesterase_sf"/>
</dbReference>
<accession>A0A841GPU5</accession>
<dbReference type="GO" id="GO:0046872">
    <property type="term" value="F:metal ion binding"/>
    <property type="evidence" value="ECO:0007669"/>
    <property type="project" value="UniProtKB-KW"/>
</dbReference>
<dbReference type="PANTHER" id="PTHR31302:SF31">
    <property type="entry name" value="PHOSPHODIESTERASE YAEI"/>
    <property type="match status" value="1"/>
</dbReference>
<proteinExistence type="predicted"/>